<feature type="active site" description="Proton donor/acceptor" evidence="4">
    <location>
        <position position="111"/>
    </location>
</feature>
<dbReference type="CDD" id="cd01075">
    <property type="entry name" value="NAD_bind_Leu_Phe_Val_DH"/>
    <property type="match status" value="1"/>
</dbReference>
<evidence type="ECO:0000313" key="8">
    <source>
        <dbReference type="EMBL" id="GGE08180.1"/>
    </source>
</evidence>
<feature type="domain" description="Glutamate/phenylalanine/leucine/valine/L-tryptophan dehydrogenase C-terminal" evidence="7">
    <location>
        <begin position="178"/>
        <end position="384"/>
    </location>
</feature>
<dbReference type="EMBL" id="BMHQ01000002">
    <property type="protein sequence ID" value="GGE08180.1"/>
    <property type="molecule type" value="Genomic_DNA"/>
</dbReference>
<dbReference type="Gene3D" id="3.40.50.720">
    <property type="entry name" value="NAD(P)-binding Rossmann-like Domain"/>
    <property type="match status" value="1"/>
</dbReference>
<dbReference type="PRINTS" id="PR00082">
    <property type="entry name" value="GLFDHDRGNASE"/>
</dbReference>
<gene>
    <name evidence="8" type="primary">ldh</name>
    <name evidence="8" type="ORF">GCM10011571_06800</name>
</gene>
<evidence type="ECO:0000256" key="3">
    <source>
        <dbReference type="ARBA" id="ARBA00023027"/>
    </source>
</evidence>
<organism evidence="8 9">
    <name type="scientific">Marinithermofilum abyssi</name>
    <dbReference type="NCBI Taxonomy" id="1571185"/>
    <lineage>
        <taxon>Bacteria</taxon>
        <taxon>Bacillati</taxon>
        <taxon>Bacillota</taxon>
        <taxon>Bacilli</taxon>
        <taxon>Bacillales</taxon>
        <taxon>Thermoactinomycetaceae</taxon>
        <taxon>Marinithermofilum</taxon>
    </lineage>
</organism>
<dbReference type="AlphaFoldDB" id="A0A8J2VGB8"/>
<sequence length="393" mass="42955">MAVKVIKGDFAMQAAQNNPKAAPSRVEEDRMSDVFQLMDEMGHEQVVFCRHRGTDLKAIIAIHNTTMGPALGGCRMIPYASTDEALKDVLRLSRGMTYKCGLADVDFGGGKAVIIGDPLTDKTPEMFRALGRFVGGLNGRFFTGTDMGTTPEDFVHAARESDSFVGLPESHGGSGDTSVPTALGVLQGLKATAYHLWGSNSLEGKIIAVQGTGKVGGKLVQRLVEEGSTCIVADVNEERVQALCELYPEQVQPEGVARIHARECDIFSPCAVGGVIHDHSLNELKCRAVVGSANNQLAEDRHGDLLHQRGILYAPDYLVNAGGLIQVADELQGYREERVLQKTRAIYDMLLQIYRRSREENIPTCRAADRLVVERMRKVADFRQILLGFDRKG</sequence>
<dbReference type="GO" id="GO:0006520">
    <property type="term" value="P:amino acid metabolic process"/>
    <property type="evidence" value="ECO:0007669"/>
    <property type="project" value="InterPro"/>
</dbReference>
<dbReference type="GO" id="GO:0000166">
    <property type="term" value="F:nucleotide binding"/>
    <property type="evidence" value="ECO:0007669"/>
    <property type="project" value="UniProtKB-KW"/>
</dbReference>
<dbReference type="InterPro" id="IPR046346">
    <property type="entry name" value="Aminoacid_DH-like_N_sf"/>
</dbReference>
<evidence type="ECO:0000256" key="2">
    <source>
        <dbReference type="ARBA" id="ARBA00023002"/>
    </source>
</evidence>
<evidence type="ECO:0000313" key="9">
    <source>
        <dbReference type="Proteomes" id="UP000625210"/>
    </source>
</evidence>
<keyword evidence="5" id="KW-0547">Nucleotide-binding</keyword>
<keyword evidence="2 6" id="KW-0560">Oxidoreductase</keyword>
<evidence type="ECO:0000256" key="4">
    <source>
        <dbReference type="PIRSR" id="PIRSR000188-1"/>
    </source>
</evidence>
<accession>A0A8J2VGB8</accession>
<reference evidence="8" key="2">
    <citation type="submission" date="2020-09" db="EMBL/GenBank/DDBJ databases">
        <authorList>
            <person name="Sun Q."/>
            <person name="Zhou Y."/>
        </authorList>
    </citation>
    <scope>NUCLEOTIDE SEQUENCE</scope>
    <source>
        <strain evidence="8">CGMCC 1.15179</strain>
    </source>
</reference>
<dbReference type="SUPFAM" id="SSF53223">
    <property type="entry name" value="Aminoacid dehydrogenase-like, N-terminal domain"/>
    <property type="match status" value="1"/>
</dbReference>
<dbReference type="PANTHER" id="PTHR42722:SF1">
    <property type="entry name" value="VALINE DEHYDROGENASE"/>
    <property type="match status" value="1"/>
</dbReference>
<dbReference type="Pfam" id="PF02812">
    <property type="entry name" value="ELFV_dehydrog_N"/>
    <property type="match status" value="1"/>
</dbReference>
<dbReference type="GO" id="GO:0016639">
    <property type="term" value="F:oxidoreductase activity, acting on the CH-NH2 group of donors, NAD or NADP as acceptor"/>
    <property type="evidence" value="ECO:0007669"/>
    <property type="project" value="InterPro"/>
</dbReference>
<dbReference type="InterPro" id="IPR036291">
    <property type="entry name" value="NAD(P)-bd_dom_sf"/>
</dbReference>
<dbReference type="InterPro" id="IPR006097">
    <property type="entry name" value="Glu/Leu/Phe/Val/Trp_DH_dimer"/>
</dbReference>
<evidence type="ECO:0000256" key="6">
    <source>
        <dbReference type="RuleBase" id="RU004417"/>
    </source>
</evidence>
<comment type="caution">
    <text evidence="8">The sequence shown here is derived from an EMBL/GenBank/DDBJ whole genome shotgun (WGS) entry which is preliminary data.</text>
</comment>
<dbReference type="InterPro" id="IPR033524">
    <property type="entry name" value="Glu/Leu/Phe/Val_DH_AS"/>
</dbReference>
<keyword evidence="9" id="KW-1185">Reference proteome</keyword>
<evidence type="ECO:0000259" key="7">
    <source>
        <dbReference type="SMART" id="SM00839"/>
    </source>
</evidence>
<reference evidence="8" key="1">
    <citation type="journal article" date="2014" name="Int. J. Syst. Evol. Microbiol.">
        <title>Complete genome sequence of Corynebacterium casei LMG S-19264T (=DSM 44701T), isolated from a smear-ripened cheese.</title>
        <authorList>
            <consortium name="US DOE Joint Genome Institute (JGI-PGF)"/>
            <person name="Walter F."/>
            <person name="Albersmeier A."/>
            <person name="Kalinowski J."/>
            <person name="Ruckert C."/>
        </authorList>
    </citation>
    <scope>NUCLEOTIDE SEQUENCE</scope>
    <source>
        <strain evidence="8">CGMCC 1.15179</strain>
    </source>
</reference>
<dbReference type="InterPro" id="IPR006095">
    <property type="entry name" value="Glu/Leu/Phe/Val/Trp_DH"/>
</dbReference>
<protein>
    <submittedName>
        <fullName evidence="8">Leucine dehydrogenase</fullName>
    </submittedName>
</protein>
<dbReference type="Proteomes" id="UP000625210">
    <property type="component" value="Unassembled WGS sequence"/>
</dbReference>
<feature type="binding site" evidence="5">
    <location>
        <begin position="211"/>
        <end position="216"/>
    </location>
    <ligand>
        <name>NAD(+)</name>
        <dbReference type="ChEBI" id="CHEBI:57540"/>
    </ligand>
</feature>
<dbReference type="Gene3D" id="3.40.50.10860">
    <property type="entry name" value="Leucine Dehydrogenase, chain A, domain 1"/>
    <property type="match status" value="1"/>
</dbReference>
<evidence type="ECO:0000256" key="1">
    <source>
        <dbReference type="ARBA" id="ARBA00006382"/>
    </source>
</evidence>
<dbReference type="PROSITE" id="PS00074">
    <property type="entry name" value="GLFV_DEHYDROGENASE"/>
    <property type="match status" value="1"/>
</dbReference>
<dbReference type="PANTHER" id="PTHR42722">
    <property type="entry name" value="LEUCINE DEHYDROGENASE"/>
    <property type="match status" value="1"/>
</dbReference>
<dbReference type="FunFam" id="3.40.50.10860:FF:000010">
    <property type="entry name" value="Leucine dehydrogenase"/>
    <property type="match status" value="1"/>
</dbReference>
<keyword evidence="3 5" id="KW-0520">NAD</keyword>
<dbReference type="InterPro" id="IPR016211">
    <property type="entry name" value="Glu/Phe/Leu/Val/Trp_DH_bac/arc"/>
</dbReference>
<evidence type="ECO:0000256" key="5">
    <source>
        <dbReference type="PIRSR" id="PIRSR000188-2"/>
    </source>
</evidence>
<proteinExistence type="inferred from homology"/>
<dbReference type="SMART" id="SM00839">
    <property type="entry name" value="ELFV_dehydrog"/>
    <property type="match status" value="1"/>
</dbReference>
<comment type="similarity">
    <text evidence="1 6">Belongs to the Glu/Leu/Phe/Val dehydrogenases family.</text>
</comment>
<dbReference type="InterPro" id="IPR006096">
    <property type="entry name" value="Glu/Leu/Phe/Val/Trp_DH_C"/>
</dbReference>
<dbReference type="PIRSF" id="PIRSF000188">
    <property type="entry name" value="Phe_leu_dh"/>
    <property type="match status" value="1"/>
</dbReference>
<dbReference type="Pfam" id="PF00208">
    <property type="entry name" value="ELFV_dehydrog"/>
    <property type="match status" value="1"/>
</dbReference>
<dbReference type="SUPFAM" id="SSF51735">
    <property type="entry name" value="NAD(P)-binding Rossmann-fold domains"/>
    <property type="match status" value="1"/>
</dbReference>
<name>A0A8J2VGB8_9BACL</name>